<evidence type="ECO:0000313" key="3">
    <source>
        <dbReference type="Proteomes" id="UP000290289"/>
    </source>
</evidence>
<dbReference type="EMBL" id="RDQH01000333">
    <property type="protein sequence ID" value="RXH92965.1"/>
    <property type="molecule type" value="Genomic_DNA"/>
</dbReference>
<comment type="caution">
    <text evidence="2">The sequence shown here is derived from an EMBL/GenBank/DDBJ whole genome shotgun (WGS) entry which is preliminary data.</text>
</comment>
<feature type="region of interest" description="Disordered" evidence="1">
    <location>
        <begin position="94"/>
        <end position="113"/>
    </location>
</feature>
<keyword evidence="3" id="KW-1185">Reference proteome</keyword>
<dbReference type="Proteomes" id="UP000290289">
    <property type="component" value="Chromosome 7"/>
</dbReference>
<protein>
    <submittedName>
        <fullName evidence="2">Uncharacterized protein</fullName>
    </submittedName>
</protein>
<organism evidence="2 3">
    <name type="scientific">Malus domestica</name>
    <name type="common">Apple</name>
    <name type="synonym">Pyrus malus</name>
    <dbReference type="NCBI Taxonomy" id="3750"/>
    <lineage>
        <taxon>Eukaryota</taxon>
        <taxon>Viridiplantae</taxon>
        <taxon>Streptophyta</taxon>
        <taxon>Embryophyta</taxon>
        <taxon>Tracheophyta</taxon>
        <taxon>Spermatophyta</taxon>
        <taxon>Magnoliopsida</taxon>
        <taxon>eudicotyledons</taxon>
        <taxon>Gunneridae</taxon>
        <taxon>Pentapetalae</taxon>
        <taxon>rosids</taxon>
        <taxon>fabids</taxon>
        <taxon>Rosales</taxon>
        <taxon>Rosaceae</taxon>
        <taxon>Amygdaloideae</taxon>
        <taxon>Maleae</taxon>
        <taxon>Malus</taxon>
    </lineage>
</organism>
<evidence type="ECO:0000256" key="1">
    <source>
        <dbReference type="SAM" id="MobiDB-lite"/>
    </source>
</evidence>
<dbReference type="AlphaFoldDB" id="A0A498JDM6"/>
<proteinExistence type="predicted"/>
<evidence type="ECO:0000313" key="2">
    <source>
        <dbReference type="EMBL" id="RXH92965.1"/>
    </source>
</evidence>
<accession>A0A498JDM6</accession>
<gene>
    <name evidence="2" type="ORF">DVH24_011989</name>
</gene>
<sequence length="113" mass="12768">MPTFISSNKSWTSHAIHNSTTCSDSSVLVQNTTIFNNLKAKTKLQSEERNVRLVVASSEIGSSIAVITYVILCVKEEVERERQKDCEKVRVAIEHKDGEGDDRQRSEEVERES</sequence>
<reference evidence="2 3" key="1">
    <citation type="submission" date="2018-10" db="EMBL/GenBank/DDBJ databases">
        <title>A high-quality apple genome assembly.</title>
        <authorList>
            <person name="Hu J."/>
        </authorList>
    </citation>
    <scope>NUCLEOTIDE SEQUENCE [LARGE SCALE GENOMIC DNA]</scope>
    <source>
        <strain evidence="3">cv. HFTH1</strain>
        <tissue evidence="2">Young leaf</tissue>
    </source>
</reference>
<name>A0A498JDM6_MALDO</name>